<reference evidence="13" key="1">
    <citation type="submission" date="2018-11" db="EMBL/GenBank/DDBJ databases">
        <authorList>
            <person name="Alioto T."/>
            <person name="Alioto T."/>
        </authorList>
    </citation>
    <scope>NUCLEOTIDE SEQUENCE</scope>
</reference>
<evidence type="ECO:0000256" key="1">
    <source>
        <dbReference type="ARBA" id="ARBA00011881"/>
    </source>
</evidence>
<dbReference type="PROSITE" id="PS50026">
    <property type="entry name" value="EGF_3"/>
    <property type="match status" value="22"/>
</dbReference>
<dbReference type="SUPFAM" id="SSF57196">
    <property type="entry name" value="EGF/Laminin"/>
    <property type="match status" value="17"/>
</dbReference>
<feature type="disulfide bond" evidence="8">
    <location>
        <begin position="806"/>
        <end position="815"/>
    </location>
</feature>
<feature type="domain" description="EGF-like" evidence="11">
    <location>
        <begin position="917"/>
        <end position="953"/>
    </location>
</feature>
<feature type="disulfide bond" evidence="8">
    <location>
        <begin position="1232"/>
        <end position="1241"/>
    </location>
</feature>
<dbReference type="CDD" id="cd00054">
    <property type="entry name" value="EGF_CA"/>
    <property type="match status" value="21"/>
</dbReference>
<feature type="disulfide bond" evidence="8">
    <location>
        <begin position="1080"/>
        <end position="1089"/>
    </location>
</feature>
<feature type="domain" description="EGF-like" evidence="11">
    <location>
        <begin position="1168"/>
        <end position="1204"/>
    </location>
</feature>
<dbReference type="CDD" id="cd00053">
    <property type="entry name" value="EGF"/>
    <property type="match status" value="1"/>
</dbReference>
<feature type="disulfide bond" evidence="8">
    <location>
        <begin position="1350"/>
        <end position="1359"/>
    </location>
</feature>
<feature type="domain" description="EGF-like" evidence="11">
    <location>
        <begin position="780"/>
        <end position="816"/>
    </location>
</feature>
<feature type="disulfide bond" evidence="8">
    <location>
        <begin position="1529"/>
        <end position="1538"/>
    </location>
</feature>
<dbReference type="PROSITE" id="PS00010">
    <property type="entry name" value="ASX_HYDROXYL"/>
    <property type="match status" value="22"/>
</dbReference>
<dbReference type="InterPro" id="IPR000742">
    <property type="entry name" value="EGF"/>
</dbReference>
<dbReference type="Pfam" id="PF12661">
    <property type="entry name" value="hEGF"/>
    <property type="match status" value="6"/>
</dbReference>
<feature type="disulfide bond" evidence="8">
    <location>
        <begin position="681"/>
        <end position="690"/>
    </location>
</feature>
<comment type="function">
    <text evidence="7">Forms the apical lamina, a component of the extracellular matrix.</text>
</comment>
<dbReference type="GO" id="GO:0003008">
    <property type="term" value="P:system process"/>
    <property type="evidence" value="ECO:0007669"/>
    <property type="project" value="UniProtKB-ARBA"/>
</dbReference>
<evidence type="ECO:0000256" key="9">
    <source>
        <dbReference type="SAM" id="Phobius"/>
    </source>
</evidence>
<keyword evidence="9" id="KW-0812">Transmembrane</keyword>
<dbReference type="Gene3D" id="3.40.50.410">
    <property type="entry name" value="von Willebrand factor, type A domain"/>
    <property type="match status" value="2"/>
</dbReference>
<feature type="disulfide bond" evidence="8">
    <location>
        <begin position="1312"/>
        <end position="1321"/>
    </location>
</feature>
<dbReference type="GO" id="GO:0051241">
    <property type="term" value="P:negative regulation of multicellular organismal process"/>
    <property type="evidence" value="ECO:0007669"/>
    <property type="project" value="UniProtKB-ARBA"/>
</dbReference>
<feature type="domain" description="EGF-like" evidence="11">
    <location>
        <begin position="1541"/>
        <end position="1577"/>
    </location>
</feature>
<dbReference type="InterPro" id="IPR002035">
    <property type="entry name" value="VWF_A"/>
</dbReference>
<keyword evidence="14" id="KW-1185">Reference proteome</keyword>
<dbReference type="SUPFAM" id="SSF57184">
    <property type="entry name" value="Growth factor receptor domain"/>
    <property type="match status" value="1"/>
</dbReference>
<evidence type="ECO:0000256" key="6">
    <source>
        <dbReference type="ARBA" id="ARBA00023180"/>
    </source>
</evidence>
<dbReference type="SMART" id="SM00181">
    <property type="entry name" value="EGF"/>
    <property type="match status" value="22"/>
</dbReference>
<evidence type="ECO:0000256" key="8">
    <source>
        <dbReference type="PROSITE-ProRule" id="PRU00076"/>
    </source>
</evidence>
<comment type="caution">
    <text evidence="8">Lacks conserved residue(s) required for the propagation of feature annotation.</text>
</comment>
<feature type="disulfide bond" evidence="8">
    <location>
        <begin position="1194"/>
        <end position="1203"/>
    </location>
</feature>
<dbReference type="PANTHER" id="PTHR12916">
    <property type="entry name" value="CYTOCHROME C OXIDASE POLYPEPTIDE VIC-2"/>
    <property type="match status" value="1"/>
</dbReference>
<feature type="domain" description="EGF-like" evidence="11">
    <location>
        <begin position="1324"/>
        <end position="1360"/>
    </location>
</feature>
<feature type="domain" description="EGF-like" evidence="11">
    <location>
        <begin position="844"/>
        <end position="880"/>
    </location>
</feature>
<evidence type="ECO:0000256" key="5">
    <source>
        <dbReference type="ARBA" id="ARBA00023157"/>
    </source>
</evidence>
<dbReference type="PROSITE" id="PS01186">
    <property type="entry name" value="EGF_2"/>
    <property type="match status" value="20"/>
</dbReference>
<proteinExistence type="predicted"/>
<evidence type="ECO:0000256" key="10">
    <source>
        <dbReference type="SAM" id="SignalP"/>
    </source>
</evidence>
<dbReference type="PROSITE" id="PS50234">
    <property type="entry name" value="VWFA"/>
    <property type="match status" value="2"/>
</dbReference>
<evidence type="ECO:0000256" key="3">
    <source>
        <dbReference type="ARBA" id="ARBA00022729"/>
    </source>
</evidence>
<keyword evidence="6" id="KW-0325">Glycoprotein</keyword>
<dbReference type="Pfam" id="PF00092">
    <property type="entry name" value="VWA"/>
    <property type="match status" value="2"/>
</dbReference>
<feature type="transmembrane region" description="Helical" evidence="9">
    <location>
        <begin position="570"/>
        <end position="590"/>
    </location>
</feature>
<feature type="domain" description="VWFA" evidence="12">
    <location>
        <begin position="187"/>
        <end position="360"/>
    </location>
</feature>
<keyword evidence="9" id="KW-1133">Transmembrane helix</keyword>
<dbReference type="GO" id="GO:0005509">
    <property type="term" value="F:calcium ion binding"/>
    <property type="evidence" value="ECO:0007669"/>
    <property type="project" value="InterPro"/>
</dbReference>
<evidence type="ECO:0000256" key="2">
    <source>
        <dbReference type="ARBA" id="ARBA00022536"/>
    </source>
</evidence>
<dbReference type="CDD" id="cd01450">
    <property type="entry name" value="vWFA_subfamily_ECM"/>
    <property type="match status" value="2"/>
</dbReference>
<feature type="disulfide bond" evidence="8">
    <location>
        <begin position="943"/>
        <end position="952"/>
    </location>
</feature>
<feature type="domain" description="EGF-like" evidence="11">
    <location>
        <begin position="1092"/>
        <end position="1128"/>
    </location>
</feature>
<dbReference type="InterPro" id="IPR036465">
    <property type="entry name" value="vWFA_dom_sf"/>
</dbReference>
<feature type="non-terminal residue" evidence="13">
    <location>
        <position position="1"/>
    </location>
</feature>
<feature type="domain" description="EGF-like" evidence="11">
    <location>
        <begin position="142"/>
        <end position="178"/>
    </location>
</feature>
<dbReference type="EMBL" id="UYJE01009142">
    <property type="protein sequence ID" value="VDI70402.1"/>
    <property type="molecule type" value="Genomic_DNA"/>
</dbReference>
<feature type="disulfide bond" evidence="8">
    <location>
        <begin position="719"/>
        <end position="728"/>
    </location>
</feature>
<dbReference type="SMART" id="SM00179">
    <property type="entry name" value="EGF_CA"/>
    <property type="match status" value="22"/>
</dbReference>
<dbReference type="FunFam" id="2.10.25.10:FF:000784">
    <property type="entry name" value="Uncharacterized protein"/>
    <property type="match status" value="1"/>
</dbReference>
<feature type="domain" description="EGF-like" evidence="11">
    <location>
        <begin position="693"/>
        <end position="729"/>
    </location>
</feature>
<dbReference type="FunFam" id="2.10.25.10:FF:000143">
    <property type="entry name" value="Protein crumbs 1"/>
    <property type="match status" value="6"/>
</dbReference>
<feature type="domain" description="EGF-like" evidence="11">
    <location>
        <begin position="1465"/>
        <end position="1501"/>
    </location>
</feature>
<dbReference type="InterPro" id="IPR001881">
    <property type="entry name" value="EGF-like_Ca-bd_dom"/>
</dbReference>
<evidence type="ECO:0000313" key="13">
    <source>
        <dbReference type="EMBL" id="VDI70402.1"/>
    </source>
</evidence>
<accession>A0A8B6GXT3</accession>
<feature type="domain" description="EGF-like" evidence="11">
    <location>
        <begin position="742"/>
        <end position="778"/>
    </location>
</feature>
<feature type="disulfide bond" evidence="8">
    <location>
        <begin position="1270"/>
        <end position="1279"/>
    </location>
</feature>
<dbReference type="Proteomes" id="UP000596742">
    <property type="component" value="Unassembled WGS sequence"/>
</dbReference>
<feature type="domain" description="EGF-like" evidence="11">
    <location>
        <begin position="1130"/>
        <end position="1166"/>
    </location>
</feature>
<keyword evidence="3 10" id="KW-0732">Signal</keyword>
<evidence type="ECO:0000259" key="12">
    <source>
        <dbReference type="PROSITE" id="PS50234"/>
    </source>
</evidence>
<feature type="signal peptide" evidence="10">
    <location>
        <begin position="1"/>
        <end position="18"/>
    </location>
</feature>
<dbReference type="InterPro" id="IPR000152">
    <property type="entry name" value="EGF-type_Asp/Asn_hydroxyl_site"/>
</dbReference>
<feature type="domain" description="EGF-like" evidence="11">
    <location>
        <begin position="1362"/>
        <end position="1398"/>
    </location>
</feature>
<feature type="domain" description="EGF-like" evidence="11">
    <location>
        <begin position="655"/>
        <end position="691"/>
    </location>
</feature>
<protein>
    <submittedName>
        <fullName evidence="13">Notch</fullName>
    </submittedName>
</protein>
<comment type="caution">
    <text evidence="13">The sequence shown here is derived from an EMBL/GenBank/DDBJ whole genome shotgun (WGS) entry which is preliminary data.</text>
</comment>
<feature type="disulfide bond" evidence="8">
    <location>
        <begin position="1388"/>
        <end position="1397"/>
    </location>
</feature>
<dbReference type="FunFam" id="2.10.25.10:FF:001107">
    <property type="entry name" value="Uncharacterized protein"/>
    <property type="match status" value="1"/>
</dbReference>
<feature type="domain" description="EGF-like" evidence="11">
    <location>
        <begin position="1286"/>
        <end position="1322"/>
    </location>
</feature>
<feature type="disulfide bond" evidence="8">
    <location>
        <begin position="1118"/>
        <end position="1127"/>
    </location>
</feature>
<keyword evidence="2 8" id="KW-0245">EGF-like domain</keyword>
<feature type="disulfide bond" evidence="8">
    <location>
        <begin position="1491"/>
        <end position="1500"/>
    </location>
</feature>
<feature type="disulfide bond" evidence="8">
    <location>
        <begin position="1453"/>
        <end position="1462"/>
    </location>
</feature>
<dbReference type="PROSITE" id="PS01187">
    <property type="entry name" value="EGF_CA"/>
    <property type="match status" value="8"/>
</dbReference>
<dbReference type="InterPro" id="IPR018097">
    <property type="entry name" value="EGF_Ca-bd_CS"/>
</dbReference>
<feature type="disulfide bond" evidence="8">
    <location>
        <begin position="168"/>
        <end position="177"/>
    </location>
</feature>
<feature type="disulfide bond" evidence="8">
    <location>
        <begin position="768"/>
        <end position="777"/>
    </location>
</feature>
<dbReference type="SMART" id="SM00327">
    <property type="entry name" value="VWA"/>
    <property type="match status" value="1"/>
</dbReference>
<keyword evidence="4" id="KW-0677">Repeat</keyword>
<sequence length="1673" mass="183027">MFILQIALVFSFIELSNAHYAEVEAPWKIPRHEAHSFLKAPTRNKRSDPICNTDEYYCEANKASCMMHNEQSRELYCVGHTCTSTQACYLSTPCPAHYALGCTDDQCLSFPCHNGATCQDTSTSYNCQCVPGWDPATDCATDLNECQVVPCLNGGSCNNLWNAFTCDCTGRYEGTVCETDCRPGPADIVFVVDTSDSLQKGVNKSVDFIKEFISQVSIGPNDFQIGVITYNFDTTVLFDLDDYTSASDMSSDLNTLRGEKAATYTATALRQAREMITSYSMGSRGTASYIVLMHDGLSTDRNEAFYEAQIIHSMGIRILSVGIGQSIAYTEMLTISNSPFYTYSPNHLDDMYNQILKETVHTDCTDCNIEEDTQPRMITSYSMGSRGTTSYIVLMHDGLSTDRNEAFDEAQIIKSMVQQQSHFLSIHYSKRKGHLRKINRQTCSIECKLNSHLKTLKMTITHYVTDTNSCTVLGVFVLLSAKPPAYILKSSVTSMLKFLNQLFDNIMVYSTIKINTTYFHTLDAFSFDFTIFSEKSLETFCSFLVLIYVRRKHSLIRFGILISTFRVRSLFLSLSTISNTMTDAAFLFSLSPEKGMFYIQIINMMAYLHYLFIFTLIALTDLRLCSVFGLSRIRERIMAVQFRSCWDPATDCADEIDECASNPCQNGGTCTDMLNDYSCSCSPGYSDKNCQTDIDECASNPCENGGTCTDHVNEYSCSCVPGYTGSNCQTDMAISFTMQTDNYDECGSNPCQNGGTCTDHLNGYSCSCAQGFNGNGCQTDIDECASNPCQHSGTCTDQVDGYICSCDSGYDGTKCAALKINDINEWYSDINCQTVLKSVNPCIHINECDSNPCQNAGTCTDQVNAYMCTCDLGYTGVNCQIEVAESLRRASHSPFLSLIITSTSYVKFYLNACKCSYINECASNPCENGGSCTDNVNGYTCTCVPGYIGTNCQTDMSRLICSGRNINECASSPWYSDINCQTVNDDFRYVPYVFYIHGVRNVFVALELNELCRTVHINECDSHPCQNGGTCIDQVNAYMCTCDLGYTGVNCQTDINECASNPCENGGSCTDNVNRYTCSCVPGYIGTNCQTDNNECTSNPCQNSGTCTDHVNGYSCSCVPGYTSTNCQTDINECASDPCQNGGTCTDQVNAYMCTCDLGYGGVHCETDINECASNPCGNGGSCTDNVNRYTCSCVPGYIGTNCQTDMNECTSIPCQNSGTCTDHLNSYSCSCVPGYTGTNCQTDYNECDSNPCQNGGTCTDHLDRYSCSCIPGYNGVNCQTDALLYVNECASNPCQNGGSCSDHVNGYSCSCVPGYLGLICQTDINECASDPCQNAGTCTDQVNAYMCTCDLGYDGVHCETDINECSSNPCANGGSCTDNVNRYTCSCVPGYIGNNCQTGIEYFRQNKCYTNISTMHYNESVLCFEDINECASNPCQNGGSCSDHVNGYSCSCVPGYLGLICQTDINECSSNPCQNGGTCTDQVNAFMCACILGYAGIICQTDINECSSNPCENGGSCTDYVNKYTCSCVPGYLGSNCQTDYDECQSNPCMNTGSCKNLINSYSCDCTGRYEGDICQTDCRPGPADIVFIVDTSSSLETNVNSSLDFITEFIKRIPIGPDDFQVGVITYNFETNVLFDLDDHNTSLGMIAELQHIKGEDAATHTLSALQKAKE</sequence>
<dbReference type="Pfam" id="PF00008">
    <property type="entry name" value="EGF"/>
    <property type="match status" value="14"/>
</dbReference>
<evidence type="ECO:0000259" key="11">
    <source>
        <dbReference type="PROSITE" id="PS50026"/>
    </source>
</evidence>
<dbReference type="FunFam" id="2.10.25.10:FF:000520">
    <property type="entry name" value="Predicted protein"/>
    <property type="match status" value="1"/>
</dbReference>
<dbReference type="Gene3D" id="2.10.25.10">
    <property type="entry name" value="Laminin"/>
    <property type="match status" value="22"/>
</dbReference>
<dbReference type="PRINTS" id="PR00010">
    <property type="entry name" value="EGFBLOOD"/>
</dbReference>
<feature type="domain" description="EGF-like" evidence="11">
    <location>
        <begin position="1016"/>
        <end position="1052"/>
    </location>
</feature>
<dbReference type="FunFam" id="2.10.25.10:FF:000004">
    <property type="entry name" value="Neurogenic locus notch 1"/>
    <property type="match status" value="7"/>
</dbReference>
<dbReference type="PANTHER" id="PTHR12916:SF9">
    <property type="entry name" value="NEUROGENIC LOCUS NOTCH HOMOLOG PROTEIN 1-RELATED"/>
    <property type="match status" value="1"/>
</dbReference>
<keyword evidence="9" id="KW-0472">Membrane</keyword>
<feature type="domain" description="EGF-like" evidence="11">
    <location>
        <begin position="1206"/>
        <end position="1242"/>
    </location>
</feature>
<organism evidence="13 14">
    <name type="scientific">Mytilus galloprovincialis</name>
    <name type="common">Mediterranean mussel</name>
    <dbReference type="NCBI Taxonomy" id="29158"/>
    <lineage>
        <taxon>Eukaryota</taxon>
        <taxon>Metazoa</taxon>
        <taxon>Spiralia</taxon>
        <taxon>Lophotrochozoa</taxon>
        <taxon>Mollusca</taxon>
        <taxon>Bivalvia</taxon>
        <taxon>Autobranchia</taxon>
        <taxon>Pteriomorphia</taxon>
        <taxon>Mytilida</taxon>
        <taxon>Mytiloidea</taxon>
        <taxon>Mytilidae</taxon>
        <taxon>Mytilinae</taxon>
        <taxon>Mytilus</taxon>
    </lineage>
</organism>
<evidence type="ECO:0000313" key="14">
    <source>
        <dbReference type="Proteomes" id="UP000596742"/>
    </source>
</evidence>
<dbReference type="PROSITE" id="PS00022">
    <property type="entry name" value="EGF_1"/>
    <property type="match status" value="19"/>
</dbReference>
<evidence type="ECO:0000256" key="4">
    <source>
        <dbReference type="ARBA" id="ARBA00022737"/>
    </source>
</evidence>
<feature type="domain" description="EGF-like" evidence="11">
    <location>
        <begin position="1054"/>
        <end position="1090"/>
    </location>
</feature>
<dbReference type="FunFam" id="2.10.25.10:FF:000122">
    <property type="entry name" value="Protein crumbs homolog 2"/>
    <property type="match status" value="4"/>
</dbReference>
<dbReference type="OrthoDB" id="283575at2759"/>
<feature type="domain" description="EGF-like" evidence="11">
    <location>
        <begin position="1244"/>
        <end position="1280"/>
    </location>
</feature>
<feature type="domain" description="VWFA" evidence="12">
    <location>
        <begin position="1586"/>
        <end position="1673"/>
    </location>
</feature>
<dbReference type="GO" id="GO:0005112">
    <property type="term" value="F:Notch binding"/>
    <property type="evidence" value="ECO:0007669"/>
    <property type="project" value="TreeGrafter"/>
</dbReference>
<keyword evidence="5 8" id="KW-1015">Disulfide bond</keyword>
<feature type="domain" description="EGF-like" evidence="11">
    <location>
        <begin position="1503"/>
        <end position="1539"/>
    </location>
</feature>
<dbReference type="SUPFAM" id="SSF53300">
    <property type="entry name" value="vWA-like"/>
    <property type="match status" value="2"/>
</dbReference>
<dbReference type="InterPro" id="IPR009030">
    <property type="entry name" value="Growth_fac_rcpt_cys_sf"/>
</dbReference>
<feature type="domain" description="EGF-like" evidence="11">
    <location>
        <begin position="103"/>
        <end position="140"/>
    </location>
</feature>
<dbReference type="GO" id="GO:0007219">
    <property type="term" value="P:Notch signaling pathway"/>
    <property type="evidence" value="ECO:0007669"/>
    <property type="project" value="TreeGrafter"/>
</dbReference>
<gene>
    <name evidence="13" type="ORF">MGAL_10B036227</name>
</gene>
<feature type="disulfide bond" evidence="8">
    <location>
        <begin position="1156"/>
        <end position="1165"/>
    </location>
</feature>
<dbReference type="InterPro" id="IPR013032">
    <property type="entry name" value="EGF-like_CS"/>
</dbReference>
<comment type="subunit">
    <text evidence="1">Homotetramer.</text>
</comment>
<feature type="chain" id="PRO_5032373689" evidence="10">
    <location>
        <begin position="19"/>
        <end position="1673"/>
    </location>
</feature>
<feature type="disulfide bond" evidence="8">
    <location>
        <begin position="1042"/>
        <end position="1051"/>
    </location>
</feature>
<feature type="domain" description="EGF-like" evidence="11">
    <location>
        <begin position="1427"/>
        <end position="1463"/>
    </location>
</feature>
<name>A0A8B6GXT3_MYTGA</name>
<dbReference type="GO" id="GO:0051240">
    <property type="term" value="P:positive regulation of multicellular organismal process"/>
    <property type="evidence" value="ECO:0007669"/>
    <property type="project" value="UniProtKB-ARBA"/>
</dbReference>
<feature type="disulfide bond" evidence="8">
    <location>
        <begin position="1567"/>
        <end position="1576"/>
    </location>
</feature>
<feature type="disulfide bond" evidence="8">
    <location>
        <begin position="870"/>
        <end position="879"/>
    </location>
</feature>
<evidence type="ECO:0000256" key="7">
    <source>
        <dbReference type="ARBA" id="ARBA00055075"/>
    </source>
</evidence>